<dbReference type="PANTHER" id="PTHR30589">
    <property type="entry name" value="PROLIPOPROTEIN DIACYLGLYCERYL TRANSFERASE"/>
    <property type="match status" value="1"/>
</dbReference>
<accession>A0A2V1JND4</accession>
<evidence type="ECO:0000256" key="7">
    <source>
        <dbReference type="SAM" id="Phobius"/>
    </source>
</evidence>
<gene>
    <name evidence="8" type="ORF">LG34_10635</name>
</gene>
<sequence>MHVYLHLFGLTIPSYGLLIASGVVIGNIIAFFVLKHEKLDFNDWMILEAYCILGGFLGAKLLYLLVSYKSIDWSRITDFQYFNALMLSGFVFYGGLIFGLIFVFLAGKIHKIPAGIYVRKFIFLIPFMHSFGRVGCFMAGCCYGIPYDGIGAVVFPEGSYAIPGIKLFPVQLVESACLMIIAFAILYLQIKKQWYYTVETYLILYAILRFCLENLRYDAERGYYAGLSTSQWISIGFLVAAMVSVVWQKKRKNQRFKSTILEEKK</sequence>
<feature type="transmembrane region" description="Helical" evidence="7">
    <location>
        <begin position="223"/>
        <end position="247"/>
    </location>
</feature>
<dbReference type="PANTHER" id="PTHR30589:SF0">
    <property type="entry name" value="PHOSPHATIDYLGLYCEROL--PROLIPOPROTEIN DIACYLGLYCERYL TRANSFERASE"/>
    <property type="match status" value="1"/>
</dbReference>
<dbReference type="GO" id="GO:0008961">
    <property type="term" value="F:phosphatidylglycerol-prolipoprotein diacylglyceryl transferase activity"/>
    <property type="evidence" value="ECO:0007669"/>
    <property type="project" value="InterPro"/>
</dbReference>
<reference evidence="8 9" key="1">
    <citation type="submission" date="2014-09" db="EMBL/GenBank/DDBJ databases">
        <title>Butyrate-producing bacteria isolated from human gut.</title>
        <authorList>
            <person name="Zhang Q."/>
            <person name="Zhao L."/>
        </authorList>
    </citation>
    <scope>NUCLEOTIDE SEQUENCE [LARGE SCALE GENOMIC DNA]</scope>
    <source>
        <strain evidence="8 9">21</strain>
    </source>
</reference>
<dbReference type="AlphaFoldDB" id="A0A2V1JND4"/>
<dbReference type="OrthoDB" id="871140at2"/>
<feature type="transmembrane region" description="Helical" evidence="7">
    <location>
        <begin position="46"/>
        <end position="66"/>
    </location>
</feature>
<evidence type="ECO:0000313" key="9">
    <source>
        <dbReference type="Proteomes" id="UP000245288"/>
    </source>
</evidence>
<feature type="transmembrane region" description="Helical" evidence="7">
    <location>
        <begin position="12"/>
        <end position="34"/>
    </location>
</feature>
<feature type="transmembrane region" description="Helical" evidence="7">
    <location>
        <begin position="86"/>
        <end position="109"/>
    </location>
</feature>
<evidence type="ECO:0000256" key="6">
    <source>
        <dbReference type="ARBA" id="ARBA00023136"/>
    </source>
</evidence>
<keyword evidence="4 7" id="KW-0812">Transmembrane</keyword>
<keyword evidence="5 7" id="KW-1133">Transmembrane helix</keyword>
<keyword evidence="3 8" id="KW-0808">Transferase</keyword>
<comment type="similarity">
    <text evidence="1">Belongs to the Lgt family.</text>
</comment>
<organism evidence="8 9">
    <name type="scientific">Eubacterium ramulus</name>
    <dbReference type="NCBI Taxonomy" id="39490"/>
    <lineage>
        <taxon>Bacteria</taxon>
        <taxon>Bacillati</taxon>
        <taxon>Bacillota</taxon>
        <taxon>Clostridia</taxon>
        <taxon>Eubacteriales</taxon>
        <taxon>Eubacteriaceae</taxon>
        <taxon>Eubacterium</taxon>
    </lineage>
</organism>
<protein>
    <submittedName>
        <fullName evidence="8">Diacylglyceryl transferase</fullName>
    </submittedName>
</protein>
<dbReference type="GO" id="GO:0005886">
    <property type="term" value="C:plasma membrane"/>
    <property type="evidence" value="ECO:0007669"/>
    <property type="project" value="InterPro"/>
</dbReference>
<dbReference type="EMBL" id="JRFU01000114">
    <property type="protein sequence ID" value="PWE86350.1"/>
    <property type="molecule type" value="Genomic_DNA"/>
</dbReference>
<proteinExistence type="inferred from homology"/>
<dbReference type="InterPro" id="IPR001640">
    <property type="entry name" value="Lgt"/>
</dbReference>
<evidence type="ECO:0000256" key="2">
    <source>
        <dbReference type="ARBA" id="ARBA00022475"/>
    </source>
</evidence>
<keyword evidence="9" id="KW-1185">Reference proteome</keyword>
<feature type="transmembrane region" description="Helical" evidence="7">
    <location>
        <begin position="121"/>
        <end position="147"/>
    </location>
</feature>
<feature type="transmembrane region" description="Helical" evidence="7">
    <location>
        <begin position="167"/>
        <end position="188"/>
    </location>
</feature>
<keyword evidence="2" id="KW-1003">Cell membrane</keyword>
<comment type="caution">
    <text evidence="8">The sequence shown here is derived from an EMBL/GenBank/DDBJ whole genome shotgun (WGS) entry which is preliminary data.</text>
</comment>
<dbReference type="Proteomes" id="UP000245288">
    <property type="component" value="Unassembled WGS sequence"/>
</dbReference>
<feature type="transmembrane region" description="Helical" evidence="7">
    <location>
        <begin position="200"/>
        <end position="217"/>
    </location>
</feature>
<evidence type="ECO:0000256" key="5">
    <source>
        <dbReference type="ARBA" id="ARBA00022989"/>
    </source>
</evidence>
<keyword evidence="6 7" id="KW-0472">Membrane</keyword>
<dbReference type="GO" id="GO:0042158">
    <property type="term" value="P:lipoprotein biosynthetic process"/>
    <property type="evidence" value="ECO:0007669"/>
    <property type="project" value="InterPro"/>
</dbReference>
<evidence type="ECO:0000256" key="1">
    <source>
        <dbReference type="ARBA" id="ARBA00007150"/>
    </source>
</evidence>
<evidence type="ECO:0000313" key="8">
    <source>
        <dbReference type="EMBL" id="PWE86350.1"/>
    </source>
</evidence>
<name>A0A2V1JND4_EUBRA</name>
<evidence type="ECO:0000256" key="4">
    <source>
        <dbReference type="ARBA" id="ARBA00022692"/>
    </source>
</evidence>
<dbReference type="RefSeq" id="WP_109215955.1">
    <property type="nucleotide sequence ID" value="NZ_JRFU01000114.1"/>
</dbReference>
<evidence type="ECO:0000256" key="3">
    <source>
        <dbReference type="ARBA" id="ARBA00022679"/>
    </source>
</evidence>
<dbReference type="Pfam" id="PF01790">
    <property type="entry name" value="LGT"/>
    <property type="match status" value="1"/>
</dbReference>